<accession>A0A940MR76</accession>
<name>A0A940MR76_9RHOB</name>
<protein>
    <submittedName>
        <fullName evidence="2">DUF3467 domain-containing protein</fullName>
    </submittedName>
</protein>
<evidence type="ECO:0000256" key="1">
    <source>
        <dbReference type="SAM" id="MobiDB-lite"/>
    </source>
</evidence>
<organism evidence="2 3">
    <name type="scientific">Sagittula salina</name>
    <dbReference type="NCBI Taxonomy" id="2820268"/>
    <lineage>
        <taxon>Bacteria</taxon>
        <taxon>Pseudomonadati</taxon>
        <taxon>Pseudomonadota</taxon>
        <taxon>Alphaproteobacteria</taxon>
        <taxon>Rhodobacterales</taxon>
        <taxon>Roseobacteraceae</taxon>
        <taxon>Sagittula</taxon>
    </lineage>
</organism>
<keyword evidence="3" id="KW-1185">Reference proteome</keyword>
<dbReference type="InterPro" id="IPR021857">
    <property type="entry name" value="DUF3467"/>
</dbReference>
<dbReference type="AlphaFoldDB" id="A0A940MR76"/>
<reference evidence="2" key="1">
    <citation type="submission" date="2021-03" db="EMBL/GenBank/DDBJ databases">
        <title>Sagittula salina sp. nov. strain M10.9X isolated from the marine waste.</title>
        <authorList>
            <person name="Satari L."/>
            <person name="Molina-Menor E."/>
            <person name="Vidal-Verdu A."/>
            <person name="Pascual J."/>
            <person name="Pereto J."/>
            <person name="Porcar M."/>
        </authorList>
    </citation>
    <scope>NUCLEOTIDE SEQUENCE</scope>
    <source>
        <strain evidence="2">M10.9X</strain>
    </source>
</reference>
<evidence type="ECO:0000313" key="2">
    <source>
        <dbReference type="EMBL" id="MBP0484423.1"/>
    </source>
</evidence>
<gene>
    <name evidence="2" type="ORF">J5474_18270</name>
</gene>
<evidence type="ECO:0000313" key="3">
    <source>
        <dbReference type="Proteomes" id="UP000675940"/>
    </source>
</evidence>
<dbReference type="Proteomes" id="UP000675940">
    <property type="component" value="Unassembled WGS sequence"/>
</dbReference>
<feature type="region of interest" description="Disordered" evidence="1">
    <location>
        <begin position="1"/>
        <end position="38"/>
    </location>
</feature>
<proteinExistence type="predicted"/>
<dbReference type="Pfam" id="PF11950">
    <property type="entry name" value="DUF3467"/>
    <property type="match status" value="1"/>
</dbReference>
<dbReference type="RefSeq" id="WP_209362760.1">
    <property type="nucleotide sequence ID" value="NZ_JAGISH010000012.1"/>
</dbReference>
<dbReference type="EMBL" id="JAGISH010000012">
    <property type="protein sequence ID" value="MBP0484423.1"/>
    <property type="molecule type" value="Genomic_DNA"/>
</dbReference>
<comment type="caution">
    <text evidence="2">The sequence shown here is derived from an EMBL/GenBank/DDBJ whole genome shotgun (WGS) entry which is preliminary data.</text>
</comment>
<sequence length="118" mass="12820">MSEHRDQDTGQNTGQKNGEDVATRMSEGASGGTRDVKVRFDDSKMTTAYANVANVGMSRDEVSLLFGVNRTWGAVGDSVTIELSNRIILTPAVARSFSETLQRVLAEYDRQMTEGSGN</sequence>